<feature type="transmembrane region" description="Helical" evidence="7">
    <location>
        <begin position="91"/>
        <end position="111"/>
    </location>
</feature>
<evidence type="ECO:0000256" key="3">
    <source>
        <dbReference type="ARBA" id="ARBA00022692"/>
    </source>
</evidence>
<keyword evidence="3 7" id="KW-0812">Transmembrane</keyword>
<dbReference type="Proteomes" id="UP001157109">
    <property type="component" value="Unassembled WGS sequence"/>
</dbReference>
<accession>A0ABQ6HNK2</accession>
<name>A0ABQ6HNK2_9MICO</name>
<gene>
    <name evidence="9" type="ORF">GCM10025862_16740</name>
</gene>
<sequence length="306" mass="31942">MEATSKTTLTLLGAVAPVTWGTTYAVTTELLPPDRPMTAAALRAVPAGLILLLVAPEWPRQWDRIMVLSLLNIGAFFPLLFVAAYRLPGGLAAVVGAAQPFIVAVAAWSFFRERTPVRQLLWALVAVLGVAMTLAPGTQAVDPVGILAATAGTASMALGVTLTRAWGPTSGLTGLGSTAWQLLMGGLMILPLIPLFDDGQLVLSARAVLGYAWLSIVGGALAYALWFHAARSLPAASTSLLGPLSPVTAALLGWLLLGETLTLQQTVGFVLALAAAVLGQRRSGQPVRRRRRRHSSPTSTLTAGGQ</sequence>
<feature type="transmembrane region" description="Helical" evidence="7">
    <location>
        <begin position="263"/>
        <end position="281"/>
    </location>
</feature>
<evidence type="ECO:0000256" key="4">
    <source>
        <dbReference type="ARBA" id="ARBA00022989"/>
    </source>
</evidence>
<dbReference type="Pfam" id="PF00892">
    <property type="entry name" value="EamA"/>
    <property type="match status" value="2"/>
</dbReference>
<evidence type="ECO:0000259" key="8">
    <source>
        <dbReference type="Pfam" id="PF00892"/>
    </source>
</evidence>
<feature type="region of interest" description="Disordered" evidence="6">
    <location>
        <begin position="284"/>
        <end position="306"/>
    </location>
</feature>
<feature type="transmembrane region" description="Helical" evidence="7">
    <location>
        <begin position="144"/>
        <end position="166"/>
    </location>
</feature>
<dbReference type="InterPro" id="IPR000620">
    <property type="entry name" value="EamA_dom"/>
</dbReference>
<dbReference type="InterPro" id="IPR050638">
    <property type="entry name" value="AA-Vitamin_Transporters"/>
</dbReference>
<evidence type="ECO:0000313" key="10">
    <source>
        <dbReference type="Proteomes" id="UP001157109"/>
    </source>
</evidence>
<feature type="domain" description="EamA" evidence="8">
    <location>
        <begin position="145"/>
        <end position="278"/>
    </location>
</feature>
<comment type="caution">
    <text evidence="9">The sequence shown here is derived from an EMBL/GenBank/DDBJ whole genome shotgun (WGS) entry which is preliminary data.</text>
</comment>
<keyword evidence="4 7" id="KW-1133">Transmembrane helix</keyword>
<comment type="subcellular location">
    <subcellularLocation>
        <location evidence="1">Membrane</location>
        <topology evidence="1">Multi-pass membrane protein</topology>
    </subcellularLocation>
</comment>
<organism evidence="9 10">
    <name type="scientific">Arsenicicoccus piscis</name>
    <dbReference type="NCBI Taxonomy" id="673954"/>
    <lineage>
        <taxon>Bacteria</taxon>
        <taxon>Bacillati</taxon>
        <taxon>Actinomycetota</taxon>
        <taxon>Actinomycetes</taxon>
        <taxon>Micrococcales</taxon>
        <taxon>Intrasporangiaceae</taxon>
        <taxon>Arsenicicoccus</taxon>
    </lineage>
</organism>
<feature type="transmembrane region" description="Helical" evidence="7">
    <location>
        <begin position="67"/>
        <end position="85"/>
    </location>
</feature>
<protein>
    <submittedName>
        <fullName evidence="9">ABC transporter permease</fullName>
    </submittedName>
</protein>
<feature type="transmembrane region" description="Helical" evidence="7">
    <location>
        <begin position="178"/>
        <end position="196"/>
    </location>
</feature>
<dbReference type="RefSeq" id="WP_241445314.1">
    <property type="nucleotide sequence ID" value="NZ_BSUJ01000001.1"/>
</dbReference>
<evidence type="ECO:0000256" key="6">
    <source>
        <dbReference type="SAM" id="MobiDB-lite"/>
    </source>
</evidence>
<dbReference type="Gene3D" id="1.10.3730.20">
    <property type="match status" value="1"/>
</dbReference>
<dbReference type="InterPro" id="IPR037185">
    <property type="entry name" value="EmrE-like"/>
</dbReference>
<proteinExistence type="inferred from homology"/>
<feature type="transmembrane region" description="Helical" evidence="7">
    <location>
        <begin position="239"/>
        <end position="257"/>
    </location>
</feature>
<evidence type="ECO:0000256" key="5">
    <source>
        <dbReference type="ARBA" id="ARBA00023136"/>
    </source>
</evidence>
<dbReference type="PANTHER" id="PTHR32322:SF2">
    <property type="entry name" value="EAMA DOMAIN-CONTAINING PROTEIN"/>
    <property type="match status" value="1"/>
</dbReference>
<evidence type="ECO:0000256" key="1">
    <source>
        <dbReference type="ARBA" id="ARBA00004141"/>
    </source>
</evidence>
<comment type="similarity">
    <text evidence="2">Belongs to the EamA transporter family.</text>
</comment>
<keyword evidence="10" id="KW-1185">Reference proteome</keyword>
<evidence type="ECO:0000313" key="9">
    <source>
        <dbReference type="EMBL" id="GMA19653.1"/>
    </source>
</evidence>
<feature type="domain" description="EamA" evidence="8">
    <location>
        <begin position="11"/>
        <end position="134"/>
    </location>
</feature>
<dbReference type="SUPFAM" id="SSF103481">
    <property type="entry name" value="Multidrug resistance efflux transporter EmrE"/>
    <property type="match status" value="2"/>
</dbReference>
<feature type="transmembrane region" description="Helical" evidence="7">
    <location>
        <begin position="37"/>
        <end position="55"/>
    </location>
</feature>
<feature type="transmembrane region" description="Helical" evidence="7">
    <location>
        <begin position="208"/>
        <end position="227"/>
    </location>
</feature>
<keyword evidence="5 7" id="KW-0472">Membrane</keyword>
<feature type="transmembrane region" description="Helical" evidence="7">
    <location>
        <begin position="120"/>
        <end position="138"/>
    </location>
</feature>
<dbReference type="PANTHER" id="PTHR32322">
    <property type="entry name" value="INNER MEMBRANE TRANSPORTER"/>
    <property type="match status" value="1"/>
</dbReference>
<dbReference type="EMBL" id="BSUJ01000001">
    <property type="protein sequence ID" value="GMA19653.1"/>
    <property type="molecule type" value="Genomic_DNA"/>
</dbReference>
<evidence type="ECO:0000256" key="7">
    <source>
        <dbReference type="SAM" id="Phobius"/>
    </source>
</evidence>
<evidence type="ECO:0000256" key="2">
    <source>
        <dbReference type="ARBA" id="ARBA00007362"/>
    </source>
</evidence>
<reference evidence="10" key="1">
    <citation type="journal article" date="2019" name="Int. J. Syst. Evol. Microbiol.">
        <title>The Global Catalogue of Microorganisms (GCM) 10K type strain sequencing project: providing services to taxonomists for standard genome sequencing and annotation.</title>
        <authorList>
            <consortium name="The Broad Institute Genomics Platform"/>
            <consortium name="The Broad Institute Genome Sequencing Center for Infectious Disease"/>
            <person name="Wu L."/>
            <person name="Ma J."/>
        </authorList>
    </citation>
    <scope>NUCLEOTIDE SEQUENCE [LARGE SCALE GENOMIC DNA]</scope>
    <source>
        <strain evidence="10">NBRC 105830</strain>
    </source>
</reference>